<feature type="binding site" evidence="2">
    <location>
        <position position="58"/>
    </location>
    <ligand>
        <name>substrate</name>
    </ligand>
</feature>
<evidence type="ECO:0000256" key="1">
    <source>
        <dbReference type="ARBA" id="ARBA00022801"/>
    </source>
</evidence>
<dbReference type="PANTHER" id="PTHR20935">
    <property type="entry name" value="PHOSPHOGLYCERATE MUTASE-RELATED"/>
    <property type="match status" value="1"/>
</dbReference>
<dbReference type="GO" id="GO:0005737">
    <property type="term" value="C:cytoplasm"/>
    <property type="evidence" value="ECO:0007669"/>
    <property type="project" value="InterPro"/>
</dbReference>
<proteinExistence type="predicted"/>
<dbReference type="Pfam" id="PF00300">
    <property type="entry name" value="His_Phos_1"/>
    <property type="match status" value="1"/>
</dbReference>
<dbReference type="Proteomes" id="UP000065473">
    <property type="component" value="Chromosome"/>
</dbReference>
<dbReference type="NCBIfam" id="TIGR00249">
    <property type="entry name" value="sixA"/>
    <property type="match status" value="1"/>
</dbReference>
<dbReference type="PaxDb" id="1435377-SUSAZ_09290"/>
<dbReference type="EMBL" id="CP013695">
    <property type="protein sequence ID" value="ALU32625.1"/>
    <property type="molecule type" value="Genomic_DNA"/>
</dbReference>
<dbReference type="EMBL" id="CP013694">
    <property type="protein sequence ID" value="ALU29885.1"/>
    <property type="molecule type" value="Genomic_DNA"/>
</dbReference>
<dbReference type="GO" id="GO:0101006">
    <property type="term" value="F:protein histidine phosphatase activity"/>
    <property type="evidence" value="ECO:0007669"/>
    <property type="project" value="InterPro"/>
</dbReference>
<evidence type="ECO:0000256" key="2">
    <source>
        <dbReference type="PIRSR" id="PIRSR613078-2"/>
    </source>
</evidence>
<name>A0A0U2YAP8_9CREN</name>
<dbReference type="InterPro" id="IPR051021">
    <property type="entry name" value="Mito_Ser/Thr_phosphatase"/>
</dbReference>
<dbReference type="InterPro" id="IPR029033">
    <property type="entry name" value="His_PPase_superfam"/>
</dbReference>
<dbReference type="Proteomes" id="UP000060043">
    <property type="component" value="Chromosome"/>
</dbReference>
<evidence type="ECO:0000313" key="6">
    <source>
        <dbReference type="Proteomes" id="UP000065473"/>
    </source>
</evidence>
<dbReference type="AlphaFoldDB" id="A0A0U2YAP8"/>
<dbReference type="SUPFAM" id="SSF53254">
    <property type="entry name" value="Phosphoglycerate mutase-like"/>
    <property type="match status" value="1"/>
</dbReference>
<dbReference type="InterPro" id="IPR013078">
    <property type="entry name" value="His_Pase_superF_clade-1"/>
</dbReference>
<keyword evidence="1" id="KW-0378">Hydrolase</keyword>
<dbReference type="PANTHER" id="PTHR20935:SF0">
    <property type="entry name" value="SERINE_THREONINE-PROTEIN PHOSPHATASE PGAM5, MITOCHONDRIAL"/>
    <property type="match status" value="1"/>
</dbReference>
<protein>
    <submittedName>
        <fullName evidence="4">Phosphohistidine phosphatase</fullName>
    </submittedName>
</protein>
<dbReference type="OrthoDB" id="304253at2157"/>
<gene>
    <name evidence="3" type="ORF">ATY89_07995</name>
    <name evidence="4" type="ORF">ATZ20_11015</name>
</gene>
<dbReference type="SMART" id="SM00855">
    <property type="entry name" value="PGAM"/>
    <property type="match status" value="1"/>
</dbReference>
<dbReference type="OMA" id="SQMFWLT"/>
<dbReference type="CDD" id="cd07067">
    <property type="entry name" value="HP_PGM_like"/>
    <property type="match status" value="1"/>
</dbReference>
<sequence length="158" mass="17908">MINLIIVRHGEAEPQVDGTDDKDRKLIKKGIKQMKRVASLLDQMDYTIDRYLTSTLMRAYQSAEVILDELGEDQGKIETLNELNPDRDPIEFINRLKDLDNISILVVGHEPFLSHLIKSLCGGNVEMKKGALAVVEYDSKEGKGQLKLLLNQKVMKLM</sequence>
<reference evidence="5 6" key="1">
    <citation type="submission" date="2015-12" db="EMBL/GenBank/DDBJ databases">
        <title>A stable core within a dynamic pangenome in Sulfolobus acidocaldarius.</title>
        <authorList>
            <person name="Anderson R."/>
            <person name="Kouris A."/>
            <person name="Seward C."/>
            <person name="Campbell K."/>
            <person name="Whitaker R."/>
        </authorList>
    </citation>
    <scope>NUCLEOTIDE SEQUENCE [LARGE SCALE GENOMIC DNA]</scope>
    <source>
        <strain evidence="3 6">GG12-C01-09</strain>
        <strain evidence="4 5">NG05B_CO5_07</strain>
    </source>
</reference>
<dbReference type="RefSeq" id="WP_011278815.1">
    <property type="nucleotide sequence ID" value="NZ_BHWZ01000006.1"/>
</dbReference>
<dbReference type="STRING" id="1435377.SUSAZ_09290"/>
<dbReference type="InterPro" id="IPR004449">
    <property type="entry name" value="SixA"/>
</dbReference>
<evidence type="ECO:0000313" key="5">
    <source>
        <dbReference type="Proteomes" id="UP000060043"/>
    </source>
</evidence>
<dbReference type="GeneID" id="14552532"/>
<dbReference type="Gene3D" id="3.40.50.1240">
    <property type="entry name" value="Phosphoglycerate mutase-like"/>
    <property type="match status" value="1"/>
</dbReference>
<evidence type="ECO:0000313" key="3">
    <source>
        <dbReference type="EMBL" id="ALU29885.1"/>
    </source>
</evidence>
<evidence type="ECO:0000313" key="4">
    <source>
        <dbReference type="EMBL" id="ALU32625.1"/>
    </source>
</evidence>
<organism evidence="4 5">
    <name type="scientific">Sulfolobus acidocaldarius</name>
    <dbReference type="NCBI Taxonomy" id="2285"/>
    <lineage>
        <taxon>Archaea</taxon>
        <taxon>Thermoproteota</taxon>
        <taxon>Thermoprotei</taxon>
        <taxon>Sulfolobales</taxon>
        <taxon>Sulfolobaceae</taxon>
        <taxon>Sulfolobus</taxon>
    </lineage>
</organism>
<accession>A0A0U2YAP8</accession>